<feature type="domain" description="DUF2059" evidence="1">
    <location>
        <begin position="75"/>
        <end position="130"/>
    </location>
</feature>
<protein>
    <recommendedName>
        <fullName evidence="1">DUF2059 domain-containing protein</fullName>
    </recommendedName>
</protein>
<dbReference type="Proteomes" id="UP000093186">
    <property type="component" value="Unassembled WGS sequence"/>
</dbReference>
<dbReference type="OrthoDB" id="1143459at2"/>
<dbReference type="EMBL" id="MAKX01000012">
    <property type="protein sequence ID" value="OCK42675.1"/>
    <property type="molecule type" value="Genomic_DNA"/>
</dbReference>
<evidence type="ECO:0000313" key="2">
    <source>
        <dbReference type="EMBL" id="OCK42675.1"/>
    </source>
</evidence>
<organism evidence="2 3">
    <name type="scientific">Tenacibaculum soleae</name>
    <dbReference type="NCBI Taxonomy" id="447689"/>
    <lineage>
        <taxon>Bacteria</taxon>
        <taxon>Pseudomonadati</taxon>
        <taxon>Bacteroidota</taxon>
        <taxon>Flavobacteriia</taxon>
        <taxon>Flavobacteriales</taxon>
        <taxon>Flavobacteriaceae</taxon>
        <taxon>Tenacibaculum</taxon>
    </lineage>
</organism>
<evidence type="ECO:0000259" key="1">
    <source>
        <dbReference type="Pfam" id="PF09832"/>
    </source>
</evidence>
<comment type="caution">
    <text evidence="2">The sequence shown here is derived from an EMBL/GenBank/DDBJ whole genome shotgun (WGS) entry which is preliminary data.</text>
</comment>
<gene>
    <name evidence="2" type="ORF">BA195_13970</name>
</gene>
<name>A0A1B9XYP8_9FLAO</name>
<dbReference type="InterPro" id="IPR013783">
    <property type="entry name" value="Ig-like_fold"/>
</dbReference>
<dbReference type="InterPro" id="IPR011467">
    <property type="entry name" value="DUF1573"/>
</dbReference>
<keyword evidence="3" id="KW-1185">Reference proteome</keyword>
<reference evidence="2 3" key="1">
    <citation type="submission" date="2016-06" db="EMBL/GenBank/DDBJ databases">
        <title>Draft Genome Sequence of Tenacibaculum soleae UCD-KL19.</title>
        <authorList>
            <person name="Eisen J.A."/>
            <person name="Coil D.A."/>
            <person name="Lujan K.M."/>
        </authorList>
    </citation>
    <scope>NUCLEOTIDE SEQUENCE [LARGE SCALE GENOMIC DNA]</scope>
    <source>
        <strain evidence="2 3">UCD-KL19</strain>
    </source>
</reference>
<dbReference type="STRING" id="447689.BA195_13970"/>
<dbReference type="AlphaFoldDB" id="A0A1B9XYP8"/>
<sequence length="390" mass="45113">MKKTIFIILITFFSIQINAQKVDGKIEQLLELDGTMSNIEKIITQTIEYQKQNNSGISDNYWKALEKKVSEKSLEELKQLLIPIYSKNYTENEINNLITFYNSETGKLIIQKQPIIMKELNLPLMQWSQNLGSYVIEEIENKGKNESSSKEGEKFKTEFKAKYGLQILNLTDLKIDKENNIGDLLIDFGKTDGKEDITKIIRVKNNSNKEIEFKEPKFLSNEVIRFDLGNKPLQIGEIRDLKITLIAELAESESYSLSSINSSNGNKIRFGIKYDAPAKEISYEVLDRTLKFKKLKQELSKPYIFVLKNTGKKDFHISSIEIDKEIAYLSYNKETIKQNEESKIRVIFSNELIKKEKIKDLKLKLEVDLTKGEKRGFSNFANETIELTIE</sequence>
<evidence type="ECO:0000313" key="3">
    <source>
        <dbReference type="Proteomes" id="UP000093186"/>
    </source>
</evidence>
<dbReference type="Pfam" id="PF09832">
    <property type="entry name" value="DUF2059"/>
    <property type="match status" value="1"/>
</dbReference>
<dbReference type="InterPro" id="IPR018637">
    <property type="entry name" value="DUF2059"/>
</dbReference>
<dbReference type="RefSeq" id="WP_068704889.1">
    <property type="nucleotide sequence ID" value="NZ_JAUOSW010000017.1"/>
</dbReference>
<accession>A0A1B9XYP8</accession>
<dbReference type="Pfam" id="PF07610">
    <property type="entry name" value="DUF1573"/>
    <property type="match status" value="1"/>
</dbReference>
<dbReference type="Gene3D" id="2.60.40.10">
    <property type="entry name" value="Immunoglobulins"/>
    <property type="match status" value="1"/>
</dbReference>
<proteinExistence type="predicted"/>